<dbReference type="InterPro" id="IPR001906">
    <property type="entry name" value="Terpene_synth_N"/>
</dbReference>
<dbReference type="GO" id="GO:0016114">
    <property type="term" value="P:terpenoid biosynthetic process"/>
    <property type="evidence" value="ECO:0007669"/>
    <property type="project" value="InterPro"/>
</dbReference>
<evidence type="ECO:0000259" key="1">
    <source>
        <dbReference type="Pfam" id="PF01397"/>
    </source>
</evidence>
<protein>
    <recommendedName>
        <fullName evidence="1">Terpene synthase N-terminal domain-containing protein</fullName>
    </recommendedName>
</protein>
<proteinExistence type="predicted"/>
<dbReference type="InterPro" id="IPR008930">
    <property type="entry name" value="Terpenoid_cyclase/PrenylTrfase"/>
</dbReference>
<dbReference type="Proteomes" id="UP000604825">
    <property type="component" value="Unassembled WGS sequence"/>
</dbReference>
<comment type="caution">
    <text evidence="2">The sequence shown here is derived from an EMBL/GenBank/DDBJ whole genome shotgun (WGS) entry which is preliminary data.</text>
</comment>
<evidence type="ECO:0000313" key="2">
    <source>
        <dbReference type="EMBL" id="CAD6246611.1"/>
    </source>
</evidence>
<reference evidence="2" key="1">
    <citation type="submission" date="2020-10" db="EMBL/GenBank/DDBJ databases">
        <authorList>
            <person name="Han B."/>
            <person name="Lu T."/>
            <person name="Zhao Q."/>
            <person name="Huang X."/>
            <person name="Zhao Y."/>
        </authorList>
    </citation>
    <scope>NUCLEOTIDE SEQUENCE</scope>
</reference>
<dbReference type="Gene3D" id="1.50.10.130">
    <property type="entry name" value="Terpene synthase, N-terminal domain"/>
    <property type="match status" value="1"/>
</dbReference>
<accession>A0A811PTI2</accession>
<keyword evidence="3" id="KW-1185">Reference proteome</keyword>
<dbReference type="AlphaFoldDB" id="A0A811PTI2"/>
<gene>
    <name evidence="2" type="ORF">NCGR_LOCUS30860</name>
</gene>
<dbReference type="OrthoDB" id="1877784at2759"/>
<dbReference type="PANTHER" id="PTHR31225">
    <property type="entry name" value="OS04G0344100 PROTEIN-RELATED"/>
    <property type="match status" value="1"/>
</dbReference>
<dbReference type="Pfam" id="PF01397">
    <property type="entry name" value="Terpene_synth"/>
    <property type="match status" value="1"/>
</dbReference>
<dbReference type="InterPro" id="IPR036965">
    <property type="entry name" value="Terpene_synth_N_sf"/>
</dbReference>
<dbReference type="EMBL" id="CAJGYO010000007">
    <property type="protein sequence ID" value="CAD6246611.1"/>
    <property type="molecule type" value="Genomic_DNA"/>
</dbReference>
<organism evidence="2 3">
    <name type="scientific">Miscanthus lutarioriparius</name>
    <dbReference type="NCBI Taxonomy" id="422564"/>
    <lineage>
        <taxon>Eukaryota</taxon>
        <taxon>Viridiplantae</taxon>
        <taxon>Streptophyta</taxon>
        <taxon>Embryophyta</taxon>
        <taxon>Tracheophyta</taxon>
        <taxon>Spermatophyta</taxon>
        <taxon>Magnoliopsida</taxon>
        <taxon>Liliopsida</taxon>
        <taxon>Poales</taxon>
        <taxon>Poaceae</taxon>
        <taxon>PACMAD clade</taxon>
        <taxon>Panicoideae</taxon>
        <taxon>Andropogonodae</taxon>
        <taxon>Andropogoneae</taxon>
        <taxon>Saccharinae</taxon>
        <taxon>Miscanthus</taxon>
    </lineage>
</organism>
<dbReference type="GO" id="GO:0010333">
    <property type="term" value="F:terpene synthase activity"/>
    <property type="evidence" value="ECO:0007669"/>
    <property type="project" value="InterPro"/>
</dbReference>
<name>A0A811PTI2_9POAL</name>
<dbReference type="InterPro" id="IPR050148">
    <property type="entry name" value="Terpene_synthase-like"/>
</dbReference>
<dbReference type="SUPFAM" id="SSF48239">
    <property type="entry name" value="Terpenoid cyclases/Protein prenyltransferases"/>
    <property type="match status" value="1"/>
</dbReference>
<feature type="domain" description="Terpene synthase N-terminal" evidence="1">
    <location>
        <begin position="1"/>
        <end position="154"/>
    </location>
</feature>
<dbReference type="PANTHER" id="PTHR31225:SF238">
    <property type="entry name" value="TERPENE SYNTHASE METAL-BINDING DOMAIN-CONTAINING PROTEIN"/>
    <property type="match status" value="1"/>
</dbReference>
<dbReference type="FunFam" id="1.50.10.130:FF:000001">
    <property type="entry name" value="Isoprene synthase, chloroplastic"/>
    <property type="match status" value="1"/>
</dbReference>
<sequence length="179" mass="21062">MKERAQRKKEEVRQIILETVASSNQVRKLELVDTLQRIGVDYHYKEEIDDLLRSIYDDKDGGSDNLYITSLRFYLLRKHGYGVSSDVFEKFRDEPGNISSDDVSCLLMLYDAAHLRTHGEEILDNIITFNKSHLQFLTQKNLEPELAKEVKCTLETPRFRRVKRVEARRYISVYEKKGM</sequence>
<evidence type="ECO:0000313" key="3">
    <source>
        <dbReference type="Proteomes" id="UP000604825"/>
    </source>
</evidence>